<organism evidence="1">
    <name type="scientific">Amphimedon queenslandica</name>
    <name type="common">Sponge</name>
    <dbReference type="NCBI Taxonomy" id="400682"/>
    <lineage>
        <taxon>Eukaryota</taxon>
        <taxon>Metazoa</taxon>
        <taxon>Porifera</taxon>
        <taxon>Demospongiae</taxon>
        <taxon>Heteroscleromorpha</taxon>
        <taxon>Haplosclerida</taxon>
        <taxon>Niphatidae</taxon>
        <taxon>Amphimedon</taxon>
    </lineage>
</organism>
<protein>
    <submittedName>
        <fullName evidence="1">Uncharacterized protein</fullName>
    </submittedName>
</protein>
<proteinExistence type="predicted"/>
<evidence type="ECO:0000313" key="1">
    <source>
        <dbReference type="EnsemblMetazoa" id="Aqu2.1.23636_001"/>
    </source>
</evidence>
<reference evidence="1" key="1">
    <citation type="submission" date="2017-05" db="UniProtKB">
        <authorList>
            <consortium name="EnsemblMetazoa"/>
        </authorList>
    </citation>
    <scope>IDENTIFICATION</scope>
</reference>
<dbReference type="EnsemblMetazoa" id="Aqu2.1.23636_001">
    <property type="protein sequence ID" value="Aqu2.1.23636_001"/>
    <property type="gene ID" value="Aqu2.1.23636"/>
</dbReference>
<sequence>MATPTNRHILQPLDTQRRRHVYLYWYPVHWQEHSMASYNLLVMCRNKAHTNPHCCLSFLCTGSV</sequence>
<dbReference type="AlphaFoldDB" id="A0A1X7U862"/>
<accession>A0A1X7U862</accession>
<name>A0A1X7U862_AMPQE</name>
<dbReference type="InParanoid" id="A0A1X7U862"/>